<sequence>MRRPQLRVPDRLRSVSRRTAAVAGVVVLALVAAAVVLWPRPAPVRVSADFVRAVGLFPGSDVRILGVKVGEVLSVEPRGEHVRVDFEFTSEHPVPADAQAAVVAPSLVSDRYVQLLPVWTKGARMRTGAHIPLERTAVPVELDRVSQSLDDLMVALGPEGANSEGALSRVLETGAANLDGNGQSLHDTTVNLSRAVQTFSEGRGDLFSTVKNLNTFTETLAANDQQVRRLNTNLASVSTALDSERDDLSAALANLAVALDQITSFVQDNRALLKDDVARLTDVTGAVVDERKALAETLDDAPVALSNLQLAYNPANGTLDTRASIQGTDDPGLLLCALITGPTGTGNTDLCKLSGLLDLKLPDLLGGLTGAAGAPDGGLLKGADPTLGGLLG</sequence>
<feature type="domain" description="Mammalian cell entry C-terminal" evidence="3">
    <location>
        <begin position="123"/>
        <end position="287"/>
    </location>
</feature>
<name>A0ABS2CM22_9MICO</name>
<dbReference type="Proteomes" id="UP001430172">
    <property type="component" value="Unassembled WGS sequence"/>
</dbReference>
<feature type="transmembrane region" description="Helical" evidence="1">
    <location>
        <begin position="20"/>
        <end position="38"/>
    </location>
</feature>
<dbReference type="InterPro" id="IPR024516">
    <property type="entry name" value="Mce_C"/>
</dbReference>
<comment type="caution">
    <text evidence="4">The sequence shown here is derived from an EMBL/GenBank/DDBJ whole genome shotgun (WGS) entry which is preliminary data.</text>
</comment>
<dbReference type="PANTHER" id="PTHR33371:SF4">
    <property type="entry name" value="INTERMEMBRANE PHOSPHOLIPID TRANSPORT SYSTEM BINDING PROTEIN MLAD"/>
    <property type="match status" value="1"/>
</dbReference>
<dbReference type="InterPro" id="IPR005693">
    <property type="entry name" value="Mce"/>
</dbReference>
<dbReference type="Pfam" id="PF11887">
    <property type="entry name" value="Mce4_CUP1"/>
    <property type="match status" value="1"/>
</dbReference>
<dbReference type="Pfam" id="PF02470">
    <property type="entry name" value="MlaD"/>
    <property type="match status" value="1"/>
</dbReference>
<keyword evidence="1" id="KW-0812">Transmembrane</keyword>
<dbReference type="InterPro" id="IPR003399">
    <property type="entry name" value="Mce/MlaD"/>
</dbReference>
<evidence type="ECO:0000313" key="4">
    <source>
        <dbReference type="EMBL" id="MBM6400134.1"/>
    </source>
</evidence>
<keyword evidence="1" id="KW-1133">Transmembrane helix</keyword>
<proteinExistence type="predicted"/>
<keyword evidence="1" id="KW-0472">Membrane</keyword>
<evidence type="ECO:0000313" key="5">
    <source>
        <dbReference type="Proteomes" id="UP001430172"/>
    </source>
</evidence>
<keyword evidence="5" id="KW-1185">Reference proteome</keyword>
<dbReference type="InterPro" id="IPR052336">
    <property type="entry name" value="MlaD_Phospholipid_Transporter"/>
</dbReference>
<gene>
    <name evidence="4" type="ORF">JQN70_07040</name>
</gene>
<organism evidence="4 5">
    <name type="scientific">Phycicoccus sonneratiae</name>
    <dbReference type="NCBI Taxonomy" id="2807628"/>
    <lineage>
        <taxon>Bacteria</taxon>
        <taxon>Bacillati</taxon>
        <taxon>Actinomycetota</taxon>
        <taxon>Actinomycetes</taxon>
        <taxon>Micrococcales</taxon>
        <taxon>Intrasporangiaceae</taxon>
        <taxon>Phycicoccus</taxon>
    </lineage>
</organism>
<evidence type="ECO:0000256" key="1">
    <source>
        <dbReference type="SAM" id="Phobius"/>
    </source>
</evidence>
<dbReference type="RefSeq" id="WP_204130599.1">
    <property type="nucleotide sequence ID" value="NZ_JAFDVD010000007.1"/>
</dbReference>
<reference evidence="4" key="1">
    <citation type="submission" date="2021-02" db="EMBL/GenBank/DDBJ databases">
        <title>Phycicoccus sp. MQZ13P-5T, whole genome shotgun sequence.</title>
        <authorList>
            <person name="Tuo L."/>
        </authorList>
    </citation>
    <scope>NUCLEOTIDE SEQUENCE</scope>
    <source>
        <strain evidence="4">MQZ13P-5</strain>
    </source>
</reference>
<evidence type="ECO:0000259" key="3">
    <source>
        <dbReference type="Pfam" id="PF11887"/>
    </source>
</evidence>
<dbReference type="NCBIfam" id="TIGR00996">
    <property type="entry name" value="Mtu_fam_mce"/>
    <property type="match status" value="1"/>
</dbReference>
<dbReference type="EMBL" id="JAFDVD010000007">
    <property type="protein sequence ID" value="MBM6400134.1"/>
    <property type="molecule type" value="Genomic_DNA"/>
</dbReference>
<feature type="domain" description="Mce/MlaD" evidence="2">
    <location>
        <begin position="43"/>
        <end position="117"/>
    </location>
</feature>
<evidence type="ECO:0000259" key="2">
    <source>
        <dbReference type="Pfam" id="PF02470"/>
    </source>
</evidence>
<accession>A0ABS2CM22</accession>
<protein>
    <submittedName>
        <fullName evidence="4">MCE family protein</fullName>
    </submittedName>
</protein>
<dbReference type="PANTHER" id="PTHR33371">
    <property type="entry name" value="INTERMEMBRANE PHOSPHOLIPID TRANSPORT SYSTEM BINDING PROTEIN MLAD-RELATED"/>
    <property type="match status" value="1"/>
</dbReference>